<accession>A0A420Y2C0</accession>
<dbReference type="Gene3D" id="1.20.58.520">
    <property type="entry name" value="Amidohydrolase"/>
    <property type="match status" value="1"/>
</dbReference>
<dbReference type="Gene3D" id="3.40.50.10910">
    <property type="entry name" value="Amidohydrolase"/>
    <property type="match status" value="1"/>
</dbReference>
<dbReference type="PANTHER" id="PTHR43135">
    <property type="entry name" value="ALPHA-D-RIBOSE 1-METHYLPHOSPHONATE 5-TRIPHOSPHATE DIPHOSPHATASE"/>
    <property type="match status" value="1"/>
</dbReference>
<gene>
    <name evidence="2" type="ORF">DL546_005159</name>
</gene>
<dbReference type="InterPro" id="IPR006680">
    <property type="entry name" value="Amidohydro-rel"/>
</dbReference>
<keyword evidence="3" id="KW-1185">Reference proteome</keyword>
<evidence type="ECO:0000313" key="3">
    <source>
        <dbReference type="Proteomes" id="UP000275385"/>
    </source>
</evidence>
<evidence type="ECO:0000313" key="2">
    <source>
        <dbReference type="EMBL" id="RKU42024.1"/>
    </source>
</evidence>
<dbReference type="Pfam" id="PF01979">
    <property type="entry name" value="Amidohydro_1"/>
    <property type="match status" value="1"/>
</dbReference>
<dbReference type="GO" id="GO:0016810">
    <property type="term" value="F:hydrolase activity, acting on carbon-nitrogen (but not peptide) bonds"/>
    <property type="evidence" value="ECO:0007669"/>
    <property type="project" value="InterPro"/>
</dbReference>
<dbReference type="AlphaFoldDB" id="A0A420Y2C0"/>
<dbReference type="EMBL" id="QVQW01000063">
    <property type="protein sequence ID" value="RKU42024.1"/>
    <property type="molecule type" value="Genomic_DNA"/>
</dbReference>
<evidence type="ECO:0000259" key="1">
    <source>
        <dbReference type="Pfam" id="PF01979"/>
    </source>
</evidence>
<dbReference type="SUPFAM" id="SSF51338">
    <property type="entry name" value="Composite domain of metallo-dependent hydrolases"/>
    <property type="match status" value="1"/>
</dbReference>
<organism evidence="2 3">
    <name type="scientific">Coniochaeta pulveracea</name>
    <dbReference type="NCBI Taxonomy" id="177199"/>
    <lineage>
        <taxon>Eukaryota</taxon>
        <taxon>Fungi</taxon>
        <taxon>Dikarya</taxon>
        <taxon>Ascomycota</taxon>
        <taxon>Pezizomycotina</taxon>
        <taxon>Sordariomycetes</taxon>
        <taxon>Sordariomycetidae</taxon>
        <taxon>Coniochaetales</taxon>
        <taxon>Coniochaetaceae</taxon>
        <taxon>Coniochaeta</taxon>
    </lineage>
</organism>
<dbReference type="SUPFAM" id="SSF51556">
    <property type="entry name" value="Metallo-dependent hydrolases"/>
    <property type="match status" value="1"/>
</dbReference>
<dbReference type="InterPro" id="IPR011059">
    <property type="entry name" value="Metal-dep_hydrolase_composite"/>
</dbReference>
<dbReference type="PANTHER" id="PTHR43135:SF3">
    <property type="entry name" value="ALPHA-D-RIBOSE 1-METHYLPHOSPHONATE 5-TRIPHOSPHATE DIPHOSPHATASE"/>
    <property type="match status" value="1"/>
</dbReference>
<dbReference type="InterPro" id="IPR051781">
    <property type="entry name" value="Metallo-dep_Hydrolase"/>
</dbReference>
<feature type="domain" description="Amidohydrolase-related" evidence="1">
    <location>
        <begin position="79"/>
        <end position="381"/>
    </location>
</feature>
<proteinExistence type="predicted"/>
<reference evidence="2 3" key="1">
    <citation type="submission" date="2018-08" db="EMBL/GenBank/DDBJ databases">
        <title>Draft genome of the lignicolous fungus Coniochaeta pulveracea.</title>
        <authorList>
            <person name="Borstlap C.J."/>
            <person name="De Witt R.N."/>
            <person name="Botha A."/>
            <person name="Volschenk H."/>
        </authorList>
    </citation>
    <scope>NUCLEOTIDE SEQUENCE [LARGE SCALE GENOMIC DNA]</scope>
    <source>
        <strain evidence="2 3">CAB683</strain>
    </source>
</reference>
<sequence length="384" mass="40766">MWQVETHDIHQNNEALHVTLVTCSPFPTMAAHHPKVAICNVTVFDGQQMRKGTTVAFENGLIVSDATDAETIIDAEDAFLVPGMIDCHAHVHGAEDLALMARHGVTTCLDMGTKDLKVLQDLRGGVGNCDVRSAGIPAMPAGSRHTSKPGFPRRLIVAEPADAKGFVADRISEGADYIKVMLEAEGPSQASVDAVVAEAHAQGRIVIAHATTSGTVEKAVTAGVDVITHVPQDKPLMEETVAKMKVARTVAVPTLVKMMATAAKDTTIDYAHSKASAVTMKHAGVLLLAGTDANKHASGIGEISYGDSMCRELELLVEAGLSPLEAIRSATDLAASYFGLQDRGAIEPRRRADLVLLSKNPLEDVSNMRSIQRVWCSGVAVELS</sequence>
<dbReference type="Proteomes" id="UP000275385">
    <property type="component" value="Unassembled WGS sequence"/>
</dbReference>
<name>A0A420Y2C0_9PEZI</name>
<dbReference type="InterPro" id="IPR032466">
    <property type="entry name" value="Metal_Hydrolase"/>
</dbReference>
<comment type="caution">
    <text evidence="2">The sequence shown here is derived from an EMBL/GenBank/DDBJ whole genome shotgun (WGS) entry which is preliminary data.</text>
</comment>
<dbReference type="Gene3D" id="2.30.40.10">
    <property type="entry name" value="Urease, subunit C, domain 1"/>
    <property type="match status" value="1"/>
</dbReference>
<dbReference type="STRING" id="177199.A0A420Y2C0"/>
<dbReference type="OrthoDB" id="5595695at2759"/>
<dbReference type="Gene3D" id="3.30.110.90">
    <property type="entry name" value="Amidohydrolase"/>
    <property type="match status" value="1"/>
</dbReference>
<protein>
    <recommendedName>
        <fullName evidence="1">Amidohydrolase-related domain-containing protein</fullName>
    </recommendedName>
</protein>